<dbReference type="Proteomes" id="UP000075666">
    <property type="component" value="Unassembled WGS sequence"/>
</dbReference>
<reference evidence="8 9" key="1">
    <citation type="submission" date="2016-01" db="EMBL/GenBank/DDBJ databases">
        <title>Genome Sequences of Twelve Sporeforming Bacillus Species Isolated from Foods.</title>
        <authorList>
            <person name="Berendsen E.M."/>
            <person name="Wells-Bennik M.H."/>
            <person name="Krawcyk A.O."/>
            <person name="De Jong A."/>
            <person name="Holsappel S."/>
            <person name="Eijlander R.T."/>
            <person name="Kuipers O.P."/>
        </authorList>
    </citation>
    <scope>NUCLEOTIDE SEQUENCE [LARGE SCALE GENOMIC DNA]</scope>
    <source>
        <strain evidence="8 9">B4102</strain>
    </source>
</reference>
<evidence type="ECO:0000313" key="8">
    <source>
        <dbReference type="EMBL" id="KYD03528.1"/>
    </source>
</evidence>
<dbReference type="PANTHER" id="PTHR30472:SF58">
    <property type="entry name" value="IRON(3+)-HYDROXAMATE IMPORT SYSTEM PERMEASE PROTEIN FHUB"/>
    <property type="match status" value="1"/>
</dbReference>
<dbReference type="PANTHER" id="PTHR30472">
    <property type="entry name" value="FERRIC ENTEROBACTIN TRANSPORT SYSTEM PERMEASE PROTEIN"/>
    <property type="match status" value="1"/>
</dbReference>
<dbReference type="GO" id="GO:0022857">
    <property type="term" value="F:transmembrane transporter activity"/>
    <property type="evidence" value="ECO:0007669"/>
    <property type="project" value="InterPro"/>
</dbReference>
<comment type="caution">
    <text evidence="8">The sequence shown here is derived from an EMBL/GenBank/DDBJ whole genome shotgun (WGS) entry which is preliminary data.</text>
</comment>
<dbReference type="STRING" id="46224.B4102_3378"/>
<dbReference type="InterPro" id="IPR037294">
    <property type="entry name" value="ABC_BtuC-like"/>
</dbReference>
<accession>A0A150KU45</accession>
<dbReference type="EMBL" id="LQYN01000068">
    <property type="protein sequence ID" value="KYD03528.1"/>
    <property type="molecule type" value="Genomic_DNA"/>
</dbReference>
<evidence type="ECO:0000313" key="9">
    <source>
        <dbReference type="Proteomes" id="UP000075666"/>
    </source>
</evidence>
<dbReference type="PATRIC" id="fig|46224.3.peg.3516"/>
<evidence type="ECO:0000256" key="4">
    <source>
        <dbReference type="ARBA" id="ARBA00022475"/>
    </source>
</evidence>
<evidence type="ECO:0000256" key="1">
    <source>
        <dbReference type="ARBA" id="ARBA00004651"/>
    </source>
</evidence>
<dbReference type="RefSeq" id="WP_066232424.1">
    <property type="nucleotide sequence ID" value="NZ_JABWUG010000206.1"/>
</dbReference>
<proteinExistence type="inferred from homology"/>
<evidence type="ECO:0000256" key="2">
    <source>
        <dbReference type="ARBA" id="ARBA00007935"/>
    </source>
</evidence>
<organism evidence="8 9">
    <name type="scientific">Heyndrickxia sporothermodurans</name>
    <dbReference type="NCBI Taxonomy" id="46224"/>
    <lineage>
        <taxon>Bacteria</taxon>
        <taxon>Bacillati</taxon>
        <taxon>Bacillota</taxon>
        <taxon>Bacilli</taxon>
        <taxon>Bacillales</taxon>
        <taxon>Bacillaceae</taxon>
        <taxon>Heyndrickxia</taxon>
    </lineage>
</organism>
<keyword evidence="3" id="KW-0813">Transport</keyword>
<keyword evidence="9" id="KW-1185">Reference proteome</keyword>
<dbReference type="GO" id="GO:0033214">
    <property type="term" value="P:siderophore-iron import into cell"/>
    <property type="evidence" value="ECO:0007669"/>
    <property type="project" value="TreeGrafter"/>
</dbReference>
<dbReference type="CDD" id="cd06550">
    <property type="entry name" value="TM_ABC_iron-siderophores_like"/>
    <property type="match status" value="1"/>
</dbReference>
<dbReference type="Gene3D" id="1.10.3470.10">
    <property type="entry name" value="ABC transporter involved in vitamin B12 uptake, BtuC"/>
    <property type="match status" value="1"/>
</dbReference>
<evidence type="ECO:0000256" key="3">
    <source>
        <dbReference type="ARBA" id="ARBA00022448"/>
    </source>
</evidence>
<dbReference type="AlphaFoldDB" id="A0A150KU45"/>
<protein>
    <submittedName>
        <fullName evidence="8">Uncharacterized protein</fullName>
    </submittedName>
</protein>
<dbReference type="Pfam" id="PF01032">
    <property type="entry name" value="FecCD"/>
    <property type="match status" value="1"/>
</dbReference>
<evidence type="ECO:0000256" key="6">
    <source>
        <dbReference type="ARBA" id="ARBA00022989"/>
    </source>
</evidence>
<comment type="subcellular location">
    <subcellularLocation>
        <location evidence="1">Cell membrane</location>
        <topology evidence="1">Multi-pass membrane protein</topology>
    </subcellularLocation>
</comment>
<keyword evidence="5" id="KW-0812">Transmembrane</keyword>
<dbReference type="SUPFAM" id="SSF81345">
    <property type="entry name" value="ABC transporter involved in vitamin B12 uptake, BtuC"/>
    <property type="match status" value="1"/>
</dbReference>
<dbReference type="GO" id="GO:0005886">
    <property type="term" value="C:plasma membrane"/>
    <property type="evidence" value="ECO:0007669"/>
    <property type="project" value="UniProtKB-SubCell"/>
</dbReference>
<keyword evidence="7" id="KW-0472">Membrane</keyword>
<evidence type="ECO:0000256" key="7">
    <source>
        <dbReference type="ARBA" id="ARBA00023136"/>
    </source>
</evidence>
<sequence>MGHKAPSNKKNKPFLTKNGKAWVILIGGFLLLLLSIIVSISMGEGKTSVTTILNSFFHYNEDNIVHQYIKEIRLPRALAGVFVGIFLAISGAIMQGMTRNPLADPSIMGVMGGSELAIAVVFAFFHGTSYLFLLFASFIGAGISAMIVFSIGSWTKGGLTPVKLALAGTAIGTMFSALSTTIAIRFNVARDLSFWYAGGVVGTKWSSIPFILVVAVIGILIALFISKKINVLSMGEDVALGLGINVFWTKLLGSVTVVLLTGASVSIAGMIGFIGLIIPHITRFIVGSNYRLIIPCSGILGGLLLIFSDMLSRVINPPYETPVGAITSLIGVPFFLYLARREGRGL</sequence>
<dbReference type="OrthoDB" id="9811721at2"/>
<keyword evidence="6" id="KW-1133">Transmembrane helix</keyword>
<keyword evidence="4" id="KW-1003">Cell membrane</keyword>
<dbReference type="FunFam" id="1.10.3470.10:FF:000001">
    <property type="entry name" value="Vitamin B12 ABC transporter permease BtuC"/>
    <property type="match status" value="1"/>
</dbReference>
<name>A0A150KU45_9BACI</name>
<comment type="similarity">
    <text evidence="2">Belongs to the binding-protein-dependent transport system permease family. FecCD subfamily.</text>
</comment>
<dbReference type="InterPro" id="IPR000522">
    <property type="entry name" value="ABC_transptr_permease_BtuC"/>
</dbReference>
<gene>
    <name evidence="8" type="ORF">B4102_3378</name>
</gene>
<evidence type="ECO:0000256" key="5">
    <source>
        <dbReference type="ARBA" id="ARBA00022692"/>
    </source>
</evidence>